<dbReference type="Proteomes" id="UP000662747">
    <property type="component" value="Chromosome"/>
</dbReference>
<name>A0ABX7NL03_9BACT</name>
<accession>A0ABX7NL03</accession>
<dbReference type="SUPFAM" id="SSF53850">
    <property type="entry name" value="Periplasmic binding protein-like II"/>
    <property type="match status" value="1"/>
</dbReference>
<keyword evidence="4" id="KW-0804">Transcription</keyword>
<dbReference type="SUPFAM" id="SSF46785">
    <property type="entry name" value="Winged helix' DNA-binding domain"/>
    <property type="match status" value="1"/>
</dbReference>
<evidence type="ECO:0000256" key="4">
    <source>
        <dbReference type="ARBA" id="ARBA00023163"/>
    </source>
</evidence>
<dbReference type="InterPro" id="IPR036388">
    <property type="entry name" value="WH-like_DNA-bd_sf"/>
</dbReference>
<dbReference type="Gene3D" id="1.10.10.10">
    <property type="entry name" value="Winged helix-like DNA-binding domain superfamily/Winged helix DNA-binding domain"/>
    <property type="match status" value="1"/>
</dbReference>
<reference evidence="6 7" key="1">
    <citation type="submission" date="2021-02" db="EMBL/GenBank/DDBJ databases">
        <title>De Novo genome assembly of isolated myxobacteria.</title>
        <authorList>
            <person name="Stevens D.C."/>
        </authorList>
    </citation>
    <scope>NUCLEOTIDE SEQUENCE [LARGE SCALE GENOMIC DNA]</scope>
    <source>
        <strain evidence="7">SCPEA02</strain>
    </source>
</reference>
<keyword evidence="7" id="KW-1185">Reference proteome</keyword>
<evidence type="ECO:0000313" key="7">
    <source>
        <dbReference type="Proteomes" id="UP000662747"/>
    </source>
</evidence>
<evidence type="ECO:0000313" key="6">
    <source>
        <dbReference type="EMBL" id="QSQ19059.1"/>
    </source>
</evidence>
<evidence type="ECO:0000256" key="1">
    <source>
        <dbReference type="ARBA" id="ARBA00009437"/>
    </source>
</evidence>
<dbReference type="PROSITE" id="PS50931">
    <property type="entry name" value="HTH_LYSR"/>
    <property type="match status" value="1"/>
</dbReference>
<comment type="similarity">
    <text evidence="1">Belongs to the LysR transcriptional regulatory family.</text>
</comment>
<proteinExistence type="inferred from homology"/>
<evidence type="ECO:0000259" key="5">
    <source>
        <dbReference type="PROSITE" id="PS50931"/>
    </source>
</evidence>
<organism evidence="6 7">
    <name type="scientific">Pyxidicoccus parkwayensis</name>
    <dbReference type="NCBI Taxonomy" id="2813578"/>
    <lineage>
        <taxon>Bacteria</taxon>
        <taxon>Pseudomonadati</taxon>
        <taxon>Myxococcota</taxon>
        <taxon>Myxococcia</taxon>
        <taxon>Myxococcales</taxon>
        <taxon>Cystobacterineae</taxon>
        <taxon>Myxococcaceae</taxon>
        <taxon>Pyxidicoccus</taxon>
    </lineage>
</organism>
<protein>
    <submittedName>
        <fullName evidence="6">LysR family transcriptional regulator</fullName>
    </submittedName>
</protein>
<dbReference type="InterPro" id="IPR036390">
    <property type="entry name" value="WH_DNA-bd_sf"/>
</dbReference>
<feature type="domain" description="HTH lysR-type" evidence="5">
    <location>
        <begin position="1"/>
        <end position="61"/>
    </location>
</feature>
<keyword evidence="2" id="KW-0805">Transcription regulation</keyword>
<dbReference type="PRINTS" id="PR00039">
    <property type="entry name" value="HTHLYSR"/>
</dbReference>
<dbReference type="Pfam" id="PF00126">
    <property type="entry name" value="HTH_1"/>
    <property type="match status" value="1"/>
</dbReference>
<evidence type="ECO:0000256" key="2">
    <source>
        <dbReference type="ARBA" id="ARBA00023015"/>
    </source>
</evidence>
<dbReference type="Gene3D" id="3.40.190.290">
    <property type="match status" value="1"/>
</dbReference>
<dbReference type="Pfam" id="PF03466">
    <property type="entry name" value="LysR_substrate"/>
    <property type="match status" value="1"/>
</dbReference>
<dbReference type="RefSeq" id="WP_206720647.1">
    <property type="nucleotide sequence ID" value="NZ_CP071090.1"/>
</dbReference>
<dbReference type="PANTHER" id="PTHR30537:SF1">
    <property type="entry name" value="HTH-TYPE TRANSCRIPTIONAL REGULATOR PGRR"/>
    <property type="match status" value="1"/>
</dbReference>
<dbReference type="CDD" id="cd08474">
    <property type="entry name" value="PBP2_CrgA_like_5"/>
    <property type="match status" value="1"/>
</dbReference>
<sequence>MNRSDLADLSAFTLLAAEGSFTRAAARLGMSQSALSHAMKALEQRLGVRLLSRTTRSVATTEAGEELLRTLRPAFDDIAAGLEHLGTKRAKPAGTVRLTMIKQAAVSLIRPMLPGFLATYPDIQVEVDIDDGFTDIVAQRFDAGIRFGEQVAKDMVAVRVGPDIRAAVVASPAYLAARPAPRTPRELASHRCINYRLATARSLYAWEFEEDGRRFKVRVEGSLVFNDGDLIEAAVLDGHGIGYLWEPQVTAHIASGRLVRLLEEWCPPLPGFFLYYPSRRQTPPALAAFIQALRAGSRSGAVPGRG</sequence>
<dbReference type="InterPro" id="IPR000847">
    <property type="entry name" value="LysR_HTH_N"/>
</dbReference>
<evidence type="ECO:0000256" key="3">
    <source>
        <dbReference type="ARBA" id="ARBA00023125"/>
    </source>
</evidence>
<dbReference type="PANTHER" id="PTHR30537">
    <property type="entry name" value="HTH-TYPE TRANSCRIPTIONAL REGULATOR"/>
    <property type="match status" value="1"/>
</dbReference>
<dbReference type="InterPro" id="IPR005119">
    <property type="entry name" value="LysR_subst-bd"/>
</dbReference>
<dbReference type="EMBL" id="CP071090">
    <property type="protein sequence ID" value="QSQ19059.1"/>
    <property type="molecule type" value="Genomic_DNA"/>
</dbReference>
<gene>
    <name evidence="6" type="ORF">JY651_27325</name>
</gene>
<dbReference type="InterPro" id="IPR058163">
    <property type="entry name" value="LysR-type_TF_proteobact-type"/>
</dbReference>
<keyword evidence="3" id="KW-0238">DNA-binding</keyword>